<dbReference type="Pfam" id="PF00078">
    <property type="entry name" value="RVT_1"/>
    <property type="match status" value="1"/>
</dbReference>
<dbReference type="Gene3D" id="3.10.10.10">
    <property type="entry name" value="HIV Type 1 Reverse Transcriptase, subunit A, domain 1"/>
    <property type="match status" value="1"/>
</dbReference>
<dbReference type="InterPro" id="IPR041588">
    <property type="entry name" value="Integrase_H2C2"/>
</dbReference>
<dbReference type="InterPro" id="IPR000477">
    <property type="entry name" value="RT_dom"/>
</dbReference>
<evidence type="ECO:0000256" key="4">
    <source>
        <dbReference type="ARBA" id="ARBA00022695"/>
    </source>
</evidence>
<keyword evidence="12" id="KW-1185">Reference proteome</keyword>
<gene>
    <name evidence="13" type="primary">LOC106542846</name>
</gene>
<reference evidence="13" key="1">
    <citation type="submission" date="2025-08" db="UniProtKB">
        <authorList>
            <consortium name="RefSeq"/>
        </authorList>
    </citation>
    <scope>IDENTIFICATION</scope>
    <source>
        <tissue evidence="13">Skeletal muscle</tissue>
    </source>
</reference>
<dbReference type="CDD" id="cd09274">
    <property type="entry name" value="RNase_HI_RT_Ty3"/>
    <property type="match status" value="1"/>
</dbReference>
<dbReference type="Gene3D" id="1.10.340.70">
    <property type="match status" value="1"/>
</dbReference>
<dbReference type="InterPro" id="IPR050951">
    <property type="entry name" value="Retrovirus_Pol_polyprotein"/>
</dbReference>
<dbReference type="SUPFAM" id="SSF56672">
    <property type="entry name" value="DNA/RNA polymerases"/>
    <property type="match status" value="1"/>
</dbReference>
<name>A0A6I9XET2_9SAUR</name>
<feature type="domain" description="Reverse transcriptase" evidence="10">
    <location>
        <begin position="199"/>
        <end position="379"/>
    </location>
</feature>
<dbReference type="GO" id="GO:0003676">
    <property type="term" value="F:nucleic acid binding"/>
    <property type="evidence" value="ECO:0007669"/>
    <property type="project" value="InterPro"/>
</dbReference>
<evidence type="ECO:0000259" key="11">
    <source>
        <dbReference type="PROSITE" id="PS50994"/>
    </source>
</evidence>
<keyword evidence="5" id="KW-0540">Nuclease</keyword>
<keyword evidence="6" id="KW-0255">Endonuclease</keyword>
<keyword evidence="7" id="KW-0378">Hydrolase</keyword>
<dbReference type="GeneID" id="106542846"/>
<dbReference type="InterPro" id="IPR012337">
    <property type="entry name" value="RNaseH-like_sf"/>
</dbReference>
<dbReference type="AlphaFoldDB" id="A0A6I9XET2"/>
<dbReference type="Pfam" id="PF17921">
    <property type="entry name" value="Integrase_H2C2"/>
    <property type="match status" value="1"/>
</dbReference>
<dbReference type="EC" id="3.1.26.4" evidence="2"/>
<dbReference type="InterPro" id="IPR001584">
    <property type="entry name" value="Integrase_cat-core"/>
</dbReference>
<evidence type="ECO:0000256" key="5">
    <source>
        <dbReference type="ARBA" id="ARBA00022722"/>
    </source>
</evidence>
<keyword evidence="4" id="KW-0548">Nucleotidyltransferase</keyword>
<dbReference type="PROSITE" id="PS50878">
    <property type="entry name" value="RT_POL"/>
    <property type="match status" value="1"/>
</dbReference>
<keyword evidence="8" id="KW-0695">RNA-directed DNA polymerase</keyword>
<dbReference type="InterPro" id="IPR043128">
    <property type="entry name" value="Rev_trsase/Diguanyl_cyclase"/>
</dbReference>
<dbReference type="InterPro" id="IPR043502">
    <property type="entry name" value="DNA/RNA_pol_sf"/>
</dbReference>
<dbReference type="RefSeq" id="XP_013914164.1">
    <property type="nucleotide sequence ID" value="XM_014058689.1"/>
</dbReference>
<evidence type="ECO:0000259" key="10">
    <source>
        <dbReference type="PROSITE" id="PS50878"/>
    </source>
</evidence>
<dbReference type="GO" id="GO:0003964">
    <property type="term" value="F:RNA-directed DNA polymerase activity"/>
    <property type="evidence" value="ECO:0007669"/>
    <property type="project" value="UniProtKB-KW"/>
</dbReference>
<evidence type="ECO:0000313" key="13">
    <source>
        <dbReference type="RefSeq" id="XP_013914164.1"/>
    </source>
</evidence>
<evidence type="ECO:0000256" key="1">
    <source>
        <dbReference type="ARBA" id="ARBA00010879"/>
    </source>
</evidence>
<proteinExistence type="inferred from homology"/>
<dbReference type="CDD" id="cd01647">
    <property type="entry name" value="RT_LTR"/>
    <property type="match status" value="1"/>
</dbReference>
<evidence type="ECO:0000256" key="8">
    <source>
        <dbReference type="ARBA" id="ARBA00022918"/>
    </source>
</evidence>
<dbReference type="KEGG" id="tsr:106542846"/>
<evidence type="ECO:0000256" key="6">
    <source>
        <dbReference type="ARBA" id="ARBA00022759"/>
    </source>
</evidence>
<dbReference type="InterPro" id="IPR041373">
    <property type="entry name" value="RT_RNaseH"/>
</dbReference>
<evidence type="ECO:0000256" key="9">
    <source>
        <dbReference type="ARBA" id="ARBA00039658"/>
    </source>
</evidence>
<dbReference type="Pfam" id="PF17917">
    <property type="entry name" value="RT_RNaseH"/>
    <property type="match status" value="1"/>
</dbReference>
<dbReference type="PANTHER" id="PTHR37984:SF12">
    <property type="entry name" value="RIBONUCLEASE H"/>
    <property type="match status" value="1"/>
</dbReference>
<dbReference type="Gene3D" id="3.30.420.10">
    <property type="entry name" value="Ribonuclease H-like superfamily/Ribonuclease H"/>
    <property type="match status" value="1"/>
</dbReference>
<accession>A0A6I9XET2</accession>
<dbReference type="GO" id="GO:0015074">
    <property type="term" value="P:DNA integration"/>
    <property type="evidence" value="ECO:0007669"/>
    <property type="project" value="InterPro"/>
</dbReference>
<dbReference type="SUPFAM" id="SSF53098">
    <property type="entry name" value="Ribonuclease H-like"/>
    <property type="match status" value="1"/>
</dbReference>
<evidence type="ECO:0000256" key="2">
    <source>
        <dbReference type="ARBA" id="ARBA00012180"/>
    </source>
</evidence>
<keyword evidence="3" id="KW-0808">Transferase</keyword>
<dbReference type="Gene3D" id="3.30.70.270">
    <property type="match status" value="2"/>
</dbReference>
<dbReference type="InterPro" id="IPR036397">
    <property type="entry name" value="RNaseH_sf"/>
</dbReference>
<dbReference type="OrthoDB" id="9046649at2759"/>
<organism evidence="12 13">
    <name type="scientific">Thamnophis sirtalis</name>
    <dbReference type="NCBI Taxonomy" id="35019"/>
    <lineage>
        <taxon>Eukaryota</taxon>
        <taxon>Metazoa</taxon>
        <taxon>Chordata</taxon>
        <taxon>Craniata</taxon>
        <taxon>Vertebrata</taxon>
        <taxon>Euteleostomi</taxon>
        <taxon>Lepidosauria</taxon>
        <taxon>Squamata</taxon>
        <taxon>Bifurcata</taxon>
        <taxon>Unidentata</taxon>
        <taxon>Episquamata</taxon>
        <taxon>Toxicofera</taxon>
        <taxon>Serpentes</taxon>
        <taxon>Colubroidea</taxon>
        <taxon>Colubridae</taxon>
        <taxon>Natricinae</taxon>
        <taxon>Thamnophis</taxon>
    </lineage>
</organism>
<dbReference type="FunFam" id="1.10.340.70:FF:000003">
    <property type="entry name" value="Protein CBG25708"/>
    <property type="match status" value="1"/>
</dbReference>
<sequence>MDCKFLGLDDALLEQFIYGLLDLNLHRRILSRTELSMKIAVDEDRAYKMAGQSTPDLHRFPPSVMALFLLRPSSARCPTKSLSPTSMPPSTGCALFPSRTPGPVSAAVAATSVPPAVSEPRSAANAVAITGINSLQLASDIDLLVSEFADVFSEALGCYKGTPISLNLDPLVVPIRLKAHRVPLALRAKVDAELDKLISQGILEPMDHAPWETPIVLPLKSDGSLRVCADYKATVNKALQAHPYPVPVVQHVLHSLGQGKIFAKLDLAQAYQQLPVDDATATTTTIITHRGAFRCTCLQFGISVAPSLFQGLMERLLYGIPGVTPYFNDVLIAAPDQSGLISTLRAVLSHFCAAGLHLKRSKCCLGSHSSTVNFLSFHVDGQGIHPSPAKIEAITNVPTPSSKAELQAFLGLLNFYATFIPHKASYGERLPLLLACDVSPYGMGTVLSHSFPDGSEAPITYYSRTLSRAERNYSHLDKEALVSIAGVKRFHNYLYGRPFTLLTNHKPLFGILAGDRATPRILSPRMSRWSEFLSAYAYRLQYQPGKHMGHMDALSRCLLPLTLSDPAPSIASGVFLINNLALPLSASDITTSTASDLLLSRVLDAVRRGWTADSQAPKFLLFLGRPTELSVLQGCLLWGSRVVMPPALRQLVLRRLHEGHPGIVCMKALGRGYVWWPSMDADITGWVQRCPSCQAVHPVAPSSPPQEWETPSSPWSRLQADFFGPIDGRSFLLVVDALSKWVEVIHLCSVTSAATIHALECLFSTHGLPDTLVTDNGPQFSSTELRLYLASLGIRHAPVAPYHPASNGMAECAVRSAKESLARLSPLPWPTCLCTYLRAQHSTPCAATGKSPAKVLMGRRLHITLDRLHPHFSPLSISLESTPRAFRVGEEVYAQNYLSEPKWVLAVVQELTGPCSYRVQLAD</sequence>
<dbReference type="PANTHER" id="PTHR37984">
    <property type="entry name" value="PROTEIN CBG26694"/>
    <property type="match status" value="1"/>
</dbReference>
<protein>
    <recommendedName>
        <fullName evidence="9">Gypsy retrotransposon integrase-like protein 1</fullName>
        <ecNumber evidence="2">3.1.26.4</ecNumber>
    </recommendedName>
</protein>
<dbReference type="GO" id="GO:0004523">
    <property type="term" value="F:RNA-DNA hybrid ribonuclease activity"/>
    <property type="evidence" value="ECO:0007669"/>
    <property type="project" value="UniProtKB-EC"/>
</dbReference>
<dbReference type="Pfam" id="PF00665">
    <property type="entry name" value="rve"/>
    <property type="match status" value="1"/>
</dbReference>
<feature type="domain" description="Integrase catalytic" evidence="11">
    <location>
        <begin position="710"/>
        <end position="821"/>
    </location>
</feature>
<evidence type="ECO:0000256" key="7">
    <source>
        <dbReference type="ARBA" id="ARBA00022801"/>
    </source>
</evidence>
<dbReference type="FunFam" id="3.10.20.370:FF:000001">
    <property type="entry name" value="Retrovirus-related Pol polyprotein from transposon 17.6-like protein"/>
    <property type="match status" value="1"/>
</dbReference>
<dbReference type="PROSITE" id="PS50994">
    <property type="entry name" value="INTEGRASE"/>
    <property type="match status" value="1"/>
</dbReference>
<dbReference type="Proteomes" id="UP000504617">
    <property type="component" value="Unplaced"/>
</dbReference>
<comment type="similarity">
    <text evidence="1">Belongs to the beta type-B retroviral polymerase family. HERV class-II K(HML-2) pol subfamily.</text>
</comment>
<evidence type="ECO:0000313" key="12">
    <source>
        <dbReference type="Proteomes" id="UP000504617"/>
    </source>
</evidence>
<evidence type="ECO:0000256" key="3">
    <source>
        <dbReference type="ARBA" id="ARBA00022679"/>
    </source>
</evidence>